<dbReference type="GO" id="GO:0032259">
    <property type="term" value="P:methylation"/>
    <property type="evidence" value="ECO:0007669"/>
    <property type="project" value="UniProtKB-KW"/>
</dbReference>
<dbReference type="RefSeq" id="WP_165047519.1">
    <property type="nucleotide sequence ID" value="NZ_JAALFE010000003.1"/>
</dbReference>
<reference evidence="2 3" key="1">
    <citation type="submission" date="2020-02" db="EMBL/GenBank/DDBJ databases">
        <title>Rhodobacter translucens sp. nov., a novel bacterium isolated from activated sludge.</title>
        <authorList>
            <person name="Liu J."/>
        </authorList>
    </citation>
    <scope>NUCLEOTIDE SEQUENCE [LARGE SCALE GENOMIC DNA]</scope>
    <source>
        <strain evidence="2 3">HX-7-19</strain>
    </source>
</reference>
<dbReference type="InterPro" id="IPR013216">
    <property type="entry name" value="Methyltransf_11"/>
</dbReference>
<keyword evidence="2" id="KW-0808">Transferase</keyword>
<keyword evidence="2" id="KW-0489">Methyltransferase</keyword>
<evidence type="ECO:0000259" key="1">
    <source>
        <dbReference type="Pfam" id="PF08241"/>
    </source>
</evidence>
<accession>A0A6M1TTJ5</accession>
<dbReference type="SUPFAM" id="SSF53335">
    <property type="entry name" value="S-adenosyl-L-methionine-dependent methyltransferases"/>
    <property type="match status" value="1"/>
</dbReference>
<dbReference type="Proteomes" id="UP000474758">
    <property type="component" value="Unassembled WGS sequence"/>
</dbReference>
<evidence type="ECO:0000313" key="2">
    <source>
        <dbReference type="EMBL" id="NGQ90266.1"/>
    </source>
</evidence>
<dbReference type="Pfam" id="PF08241">
    <property type="entry name" value="Methyltransf_11"/>
    <property type="match status" value="1"/>
</dbReference>
<dbReference type="EMBL" id="JAALFE010000003">
    <property type="protein sequence ID" value="NGQ90266.1"/>
    <property type="molecule type" value="Genomic_DNA"/>
</dbReference>
<dbReference type="InterPro" id="IPR029063">
    <property type="entry name" value="SAM-dependent_MTases_sf"/>
</dbReference>
<gene>
    <name evidence="2" type="ORF">G5V65_05110</name>
</gene>
<proteinExistence type="predicted"/>
<evidence type="ECO:0000313" key="3">
    <source>
        <dbReference type="Proteomes" id="UP000474758"/>
    </source>
</evidence>
<feature type="domain" description="Methyltransferase type 11" evidence="1">
    <location>
        <begin position="91"/>
        <end position="174"/>
    </location>
</feature>
<dbReference type="GO" id="GO:0008757">
    <property type="term" value="F:S-adenosylmethionine-dependent methyltransferase activity"/>
    <property type="evidence" value="ECO:0007669"/>
    <property type="project" value="InterPro"/>
</dbReference>
<dbReference type="CDD" id="cd02440">
    <property type="entry name" value="AdoMet_MTases"/>
    <property type="match status" value="1"/>
</dbReference>
<comment type="caution">
    <text evidence="2">The sequence shown here is derived from an EMBL/GenBank/DDBJ whole genome shotgun (WGS) entry which is preliminary data.</text>
</comment>
<organism evidence="2 3">
    <name type="scientific">Paragemmobacter kunshanensis</name>
    <dbReference type="NCBI Taxonomy" id="2583234"/>
    <lineage>
        <taxon>Bacteria</taxon>
        <taxon>Pseudomonadati</taxon>
        <taxon>Pseudomonadota</taxon>
        <taxon>Alphaproteobacteria</taxon>
        <taxon>Rhodobacterales</taxon>
        <taxon>Paracoccaceae</taxon>
        <taxon>Paragemmobacter</taxon>
    </lineage>
</organism>
<dbReference type="AlphaFoldDB" id="A0A6M1TTJ5"/>
<keyword evidence="3" id="KW-1185">Reference proteome</keyword>
<name>A0A6M1TTJ5_9RHOB</name>
<sequence length="236" mass="27062">MDDRDMRHLKRRLAAEDVQKIDGASVLEEGEMRLFRYDGGDGFDLELYRKLQTEANKMKIENQWVPEEHIRILSEYMKAQGKKPKKGLCHGTRRGNEQLWFRQHIGGGANVIGTEISDTATEFPHTIQWDFHDVDPAWLGKMDFIYSNSWDHSYDPERAFTGWVSCLKPGGFLMLDHGWNYRPARVSAMDPFGISEAGLVMMLNRLCAGKGEVAEVIDGGFHKRKQIRTVIFRATA</sequence>
<dbReference type="Gene3D" id="3.40.50.150">
    <property type="entry name" value="Vaccinia Virus protein VP39"/>
    <property type="match status" value="1"/>
</dbReference>
<protein>
    <submittedName>
        <fullName evidence="2">Class I SAM-dependent methyltransferase</fullName>
    </submittedName>
</protein>